<dbReference type="Proteomes" id="UP000597138">
    <property type="component" value="Unassembled WGS sequence"/>
</dbReference>
<dbReference type="STRING" id="1071679.BG57_15205"/>
<dbReference type="eggNOG" id="ENOG5033HK0">
    <property type="taxonomic scope" value="Bacteria"/>
</dbReference>
<reference evidence="5" key="3">
    <citation type="journal article" date="2019" name="Int. J. Syst. Evol. Microbiol.">
        <title>The Global Catalogue of Microorganisms (GCM) 10K type strain sequencing project: providing services to taxonomists for standard genome sequencing and annotation.</title>
        <authorList>
            <consortium name="The Broad Institute Genomics Platform"/>
            <consortium name="The Broad Institute Genome Sequencing Center for Infectious Disease"/>
            <person name="Wu L."/>
            <person name="Ma J."/>
        </authorList>
    </citation>
    <scope>NUCLEOTIDE SEQUENCE [LARGE SCALE GENOMIC DNA]</scope>
    <source>
        <strain evidence="5">CGMCC 1.11013</strain>
    </source>
</reference>
<evidence type="ECO:0000313" key="3">
    <source>
        <dbReference type="EMBL" id="KDR30051.1"/>
    </source>
</evidence>
<dbReference type="EMBL" id="JFHE01000028">
    <property type="protein sequence ID" value="KDR30051.1"/>
    <property type="molecule type" value="Genomic_DNA"/>
</dbReference>
<reference evidence="2" key="4">
    <citation type="submission" date="2024-05" db="EMBL/GenBank/DDBJ databases">
        <authorList>
            <person name="Sun Q."/>
            <person name="Zhou Y."/>
        </authorList>
    </citation>
    <scope>NUCLEOTIDE SEQUENCE</scope>
    <source>
        <strain evidence="2">CGMCC 1.11013</strain>
    </source>
</reference>
<proteinExistence type="predicted"/>
<keyword evidence="5" id="KW-1185">Reference proteome</keyword>
<dbReference type="EMBL" id="BMEG01000012">
    <property type="protein sequence ID" value="GGD91765.1"/>
    <property type="molecule type" value="Genomic_DNA"/>
</dbReference>
<dbReference type="AlphaFoldDB" id="A0A069NYA5"/>
<sequence length="122" mass="13025">MTIGVAALLIGLAAITAWNNLSFIAAASTTEAKVIRLIAGSGRHPIIEFNTRDGERVSVPASSLQRLEVGDRIEILYLRQSPRAMSKLNQPLLLWGDTLVLLIVGIPVLVAGLLGQSISRGK</sequence>
<keyword evidence="1" id="KW-0812">Transmembrane</keyword>
<evidence type="ECO:0000313" key="5">
    <source>
        <dbReference type="Proteomes" id="UP000597138"/>
    </source>
</evidence>
<comment type="caution">
    <text evidence="3">The sequence shown here is derived from an EMBL/GenBank/DDBJ whole genome shotgun (WGS) entry which is preliminary data.</text>
</comment>
<evidence type="ECO:0000313" key="2">
    <source>
        <dbReference type="EMBL" id="GGD91765.1"/>
    </source>
</evidence>
<reference evidence="3 4" key="2">
    <citation type="submission" date="2014-03" db="EMBL/GenBank/DDBJ databases">
        <title>Draft Genome Sequences of Four Burkholderia Strains.</title>
        <authorList>
            <person name="Liu X.Y."/>
            <person name="Li C.X."/>
            <person name="Xu J.H."/>
        </authorList>
    </citation>
    <scope>NUCLEOTIDE SEQUENCE [LARGE SCALE GENOMIC DNA]</scope>
    <source>
        <strain evidence="3 4">R27</strain>
    </source>
</reference>
<evidence type="ECO:0008006" key="6">
    <source>
        <dbReference type="Google" id="ProtNLM"/>
    </source>
</evidence>
<name>A0A069NYA5_9BURK</name>
<dbReference type="OrthoDB" id="9102337at2"/>
<gene>
    <name evidence="3" type="ORF">BG57_15205</name>
    <name evidence="2" type="ORF">GCM10010985_53130</name>
</gene>
<evidence type="ECO:0000256" key="1">
    <source>
        <dbReference type="SAM" id="Phobius"/>
    </source>
</evidence>
<evidence type="ECO:0000313" key="4">
    <source>
        <dbReference type="Proteomes" id="UP000027439"/>
    </source>
</evidence>
<keyword evidence="1" id="KW-1133">Transmembrane helix</keyword>
<feature type="transmembrane region" description="Helical" evidence="1">
    <location>
        <begin position="92"/>
        <end position="114"/>
    </location>
</feature>
<organism evidence="3 4">
    <name type="scientific">Caballeronia grimmiae</name>
    <dbReference type="NCBI Taxonomy" id="1071679"/>
    <lineage>
        <taxon>Bacteria</taxon>
        <taxon>Pseudomonadati</taxon>
        <taxon>Pseudomonadota</taxon>
        <taxon>Betaproteobacteria</taxon>
        <taxon>Burkholderiales</taxon>
        <taxon>Burkholderiaceae</taxon>
        <taxon>Caballeronia</taxon>
    </lineage>
</organism>
<keyword evidence="1" id="KW-0472">Membrane</keyword>
<dbReference type="Proteomes" id="UP000027439">
    <property type="component" value="Unassembled WGS sequence"/>
</dbReference>
<accession>A0A069NYA5</accession>
<protein>
    <recommendedName>
        <fullName evidence="6">DUF3592 domain-containing protein</fullName>
    </recommendedName>
</protein>
<dbReference type="RefSeq" id="WP_035968230.1">
    <property type="nucleotide sequence ID" value="NZ_BMEG01000012.1"/>
</dbReference>
<reference evidence="2" key="1">
    <citation type="journal article" date="2014" name="Int. J. Syst. Evol. Microbiol.">
        <title>Complete genome of a new Firmicutes species belonging to the dominant human colonic microbiota ('Ruminococcus bicirculans') reveals two chromosomes and a selective capacity to utilize plant glucans.</title>
        <authorList>
            <consortium name="NISC Comparative Sequencing Program"/>
            <person name="Wegmann U."/>
            <person name="Louis P."/>
            <person name="Goesmann A."/>
            <person name="Henrissat B."/>
            <person name="Duncan S.H."/>
            <person name="Flint H.J."/>
        </authorList>
    </citation>
    <scope>NUCLEOTIDE SEQUENCE</scope>
    <source>
        <strain evidence="2">CGMCC 1.11013</strain>
    </source>
</reference>